<evidence type="ECO:0000256" key="6">
    <source>
        <dbReference type="ARBA" id="ARBA00023040"/>
    </source>
</evidence>
<evidence type="ECO:0000256" key="2">
    <source>
        <dbReference type="ARBA" id="ARBA00011085"/>
    </source>
</evidence>
<dbReference type="PRINTS" id="PR00900">
    <property type="entry name" value="PHEROMONEAR"/>
</dbReference>
<feature type="transmembrane region" description="Helical" evidence="10">
    <location>
        <begin position="111"/>
        <end position="131"/>
    </location>
</feature>
<protein>
    <submittedName>
        <fullName evidence="11">Fungal pheromone STE3G-protein-coupled receptor</fullName>
    </submittedName>
</protein>
<evidence type="ECO:0000256" key="4">
    <source>
        <dbReference type="ARBA" id="ARBA00022692"/>
    </source>
</evidence>
<dbReference type="CDD" id="cd14966">
    <property type="entry name" value="7tmD_STE3"/>
    <property type="match status" value="1"/>
</dbReference>
<proteinExistence type="inferred from homology"/>
<dbReference type="InterPro" id="IPR001499">
    <property type="entry name" value="GPCR_STE3"/>
</dbReference>
<dbReference type="PANTHER" id="PTHR28097">
    <property type="entry name" value="PHEROMONE A FACTOR RECEPTOR"/>
    <property type="match status" value="1"/>
</dbReference>
<comment type="subcellular location">
    <subcellularLocation>
        <location evidence="1">Membrane</location>
        <topology evidence="1">Multi-pass membrane protein</topology>
    </subcellularLocation>
</comment>
<evidence type="ECO:0000256" key="3">
    <source>
        <dbReference type="ARBA" id="ARBA00022507"/>
    </source>
</evidence>
<evidence type="ECO:0000256" key="9">
    <source>
        <dbReference type="ARBA" id="ARBA00023224"/>
    </source>
</evidence>
<dbReference type="InParanoid" id="A0A165NFS9"/>
<keyword evidence="7 10" id="KW-0472">Membrane</keyword>
<comment type="similarity">
    <text evidence="2">Belongs to the G-protein coupled receptor 4 family.</text>
</comment>
<evidence type="ECO:0000256" key="5">
    <source>
        <dbReference type="ARBA" id="ARBA00022989"/>
    </source>
</evidence>
<keyword evidence="6" id="KW-0297">G-protein coupled receptor</keyword>
<dbReference type="OrthoDB" id="2874149at2759"/>
<name>A0A165NFS9_9AGAM</name>
<dbReference type="FunCoup" id="A0A165NFS9">
    <property type="interactions" value="91"/>
</dbReference>
<evidence type="ECO:0000313" key="12">
    <source>
        <dbReference type="Proteomes" id="UP000076761"/>
    </source>
</evidence>
<feature type="transmembrane region" description="Helical" evidence="10">
    <location>
        <begin position="265"/>
        <end position="283"/>
    </location>
</feature>
<keyword evidence="3" id="KW-0589">Pheromone response</keyword>
<evidence type="ECO:0000256" key="1">
    <source>
        <dbReference type="ARBA" id="ARBA00004141"/>
    </source>
</evidence>
<dbReference type="InterPro" id="IPR001546">
    <property type="entry name" value="GPCR_Pheromne_A_rcpt"/>
</dbReference>
<keyword evidence="4 10" id="KW-0812">Transmembrane</keyword>
<keyword evidence="5 10" id="KW-1133">Transmembrane helix</keyword>
<keyword evidence="12" id="KW-1185">Reference proteome</keyword>
<gene>
    <name evidence="11" type="ORF">NEOLEDRAFT_1183282</name>
</gene>
<evidence type="ECO:0000256" key="10">
    <source>
        <dbReference type="SAM" id="Phobius"/>
    </source>
</evidence>
<dbReference type="Pfam" id="PF02076">
    <property type="entry name" value="STE3"/>
    <property type="match status" value="1"/>
</dbReference>
<keyword evidence="8 11" id="KW-0675">Receptor</keyword>
<reference evidence="11 12" key="1">
    <citation type="journal article" date="2016" name="Mol. Biol. Evol.">
        <title>Comparative Genomics of Early-Diverging Mushroom-Forming Fungi Provides Insights into the Origins of Lignocellulose Decay Capabilities.</title>
        <authorList>
            <person name="Nagy L.G."/>
            <person name="Riley R."/>
            <person name="Tritt A."/>
            <person name="Adam C."/>
            <person name="Daum C."/>
            <person name="Floudas D."/>
            <person name="Sun H."/>
            <person name="Yadav J.S."/>
            <person name="Pangilinan J."/>
            <person name="Larsson K.H."/>
            <person name="Matsuura K."/>
            <person name="Barry K."/>
            <person name="Labutti K."/>
            <person name="Kuo R."/>
            <person name="Ohm R.A."/>
            <person name="Bhattacharya S.S."/>
            <person name="Shirouzu T."/>
            <person name="Yoshinaga Y."/>
            <person name="Martin F.M."/>
            <person name="Grigoriev I.V."/>
            <person name="Hibbett D.S."/>
        </authorList>
    </citation>
    <scope>NUCLEOTIDE SEQUENCE [LARGE SCALE GENOMIC DNA]</scope>
    <source>
        <strain evidence="11 12">HHB14362 ss-1</strain>
    </source>
</reference>
<sequence length="324" mass="36955">MHHPEFPVVTLLCAALLLVPLPWHLRARNVATLSMIGWLFVLNVIYAVDAIVWANNVKILVPVWCDITTKVIVGGNFALPAACLCVCIHLEKVSSVRAARTTSREKRRRQIIEGLMCFGIPTLFMALHYIVQGHRFDIIEDFGCRPTIYASIPALILMWVVPLVVATLALGFAALALKHFLERRISFAKHLDNRAGLSTARYLRLIMMAVVEMVIGIAFTAYTLWFNTPNLQPWTSWADVHWHFSAIAQYPTVLLPPAFLRAYTVLWWMVPISSFIFVIFFAFGEDAIAEYKACFLWISRNVLRRQPSPRSIKHDKMSSFPMQW</sequence>
<feature type="transmembrane region" description="Helical" evidence="10">
    <location>
        <begin position="35"/>
        <end position="55"/>
    </location>
</feature>
<dbReference type="GO" id="GO:0000750">
    <property type="term" value="P:pheromone-dependent signal transduction involved in conjugation with cellular fusion"/>
    <property type="evidence" value="ECO:0007669"/>
    <property type="project" value="TreeGrafter"/>
</dbReference>
<dbReference type="PANTHER" id="PTHR28097:SF1">
    <property type="entry name" value="PHEROMONE A FACTOR RECEPTOR"/>
    <property type="match status" value="1"/>
</dbReference>
<dbReference type="PRINTS" id="PR00899">
    <property type="entry name" value="GPCRSTE3"/>
</dbReference>
<dbReference type="Proteomes" id="UP000076761">
    <property type="component" value="Unassembled WGS sequence"/>
</dbReference>
<dbReference type="EMBL" id="KV425638">
    <property type="protein sequence ID" value="KZT19582.1"/>
    <property type="molecule type" value="Genomic_DNA"/>
</dbReference>
<evidence type="ECO:0000313" key="11">
    <source>
        <dbReference type="EMBL" id="KZT19582.1"/>
    </source>
</evidence>
<dbReference type="AlphaFoldDB" id="A0A165NFS9"/>
<feature type="transmembrane region" description="Helical" evidence="10">
    <location>
        <begin position="6"/>
        <end position="23"/>
    </location>
</feature>
<keyword evidence="9" id="KW-0807">Transducer</keyword>
<feature type="transmembrane region" description="Helical" evidence="10">
    <location>
        <begin position="67"/>
        <end position="90"/>
    </location>
</feature>
<evidence type="ECO:0000256" key="8">
    <source>
        <dbReference type="ARBA" id="ARBA00023170"/>
    </source>
</evidence>
<feature type="transmembrane region" description="Helical" evidence="10">
    <location>
        <begin position="151"/>
        <end position="181"/>
    </location>
</feature>
<accession>A0A165NFS9</accession>
<feature type="transmembrane region" description="Helical" evidence="10">
    <location>
        <begin position="202"/>
        <end position="225"/>
    </location>
</feature>
<evidence type="ECO:0000256" key="7">
    <source>
        <dbReference type="ARBA" id="ARBA00023136"/>
    </source>
</evidence>
<dbReference type="GO" id="GO:0005886">
    <property type="term" value="C:plasma membrane"/>
    <property type="evidence" value="ECO:0007669"/>
    <property type="project" value="TreeGrafter"/>
</dbReference>
<organism evidence="11 12">
    <name type="scientific">Neolentinus lepideus HHB14362 ss-1</name>
    <dbReference type="NCBI Taxonomy" id="1314782"/>
    <lineage>
        <taxon>Eukaryota</taxon>
        <taxon>Fungi</taxon>
        <taxon>Dikarya</taxon>
        <taxon>Basidiomycota</taxon>
        <taxon>Agaricomycotina</taxon>
        <taxon>Agaricomycetes</taxon>
        <taxon>Gloeophyllales</taxon>
        <taxon>Gloeophyllaceae</taxon>
        <taxon>Neolentinus</taxon>
    </lineage>
</organism>
<dbReference type="GO" id="GO:0004933">
    <property type="term" value="F:mating-type a-factor pheromone receptor activity"/>
    <property type="evidence" value="ECO:0007669"/>
    <property type="project" value="InterPro"/>
</dbReference>